<dbReference type="SUPFAM" id="SSF51316">
    <property type="entry name" value="Mss4-like"/>
    <property type="match status" value="1"/>
</dbReference>
<gene>
    <name evidence="6" type="ORF">LTR97_000730</name>
</gene>
<dbReference type="Gene3D" id="3.90.1590.10">
    <property type="entry name" value="glutathione-dependent formaldehyde- activating enzyme (gfa)"/>
    <property type="match status" value="1"/>
</dbReference>
<dbReference type="GO" id="GO:0046872">
    <property type="term" value="F:metal ion binding"/>
    <property type="evidence" value="ECO:0007669"/>
    <property type="project" value="UniProtKB-KW"/>
</dbReference>
<reference evidence="6" key="1">
    <citation type="submission" date="2023-08" db="EMBL/GenBank/DDBJ databases">
        <title>Black Yeasts Isolated from many extreme environments.</title>
        <authorList>
            <person name="Coleine C."/>
            <person name="Stajich J.E."/>
            <person name="Selbmann L."/>
        </authorList>
    </citation>
    <scope>NUCLEOTIDE SEQUENCE</scope>
    <source>
        <strain evidence="6">CCFEE 5810</strain>
    </source>
</reference>
<evidence type="ECO:0000259" key="5">
    <source>
        <dbReference type="PROSITE" id="PS51891"/>
    </source>
</evidence>
<dbReference type="AlphaFoldDB" id="A0AAN7WK21"/>
<keyword evidence="4" id="KW-0456">Lyase</keyword>
<dbReference type="PANTHER" id="PTHR33337:SF40">
    <property type="entry name" value="CENP-V_GFA DOMAIN-CONTAINING PROTEIN-RELATED"/>
    <property type="match status" value="1"/>
</dbReference>
<dbReference type="Pfam" id="PF04828">
    <property type="entry name" value="GFA"/>
    <property type="match status" value="1"/>
</dbReference>
<evidence type="ECO:0000313" key="7">
    <source>
        <dbReference type="Proteomes" id="UP001310594"/>
    </source>
</evidence>
<dbReference type="EMBL" id="JAVRQU010000001">
    <property type="protein sequence ID" value="KAK5708190.1"/>
    <property type="molecule type" value="Genomic_DNA"/>
</dbReference>
<evidence type="ECO:0000256" key="1">
    <source>
        <dbReference type="ARBA" id="ARBA00005495"/>
    </source>
</evidence>
<comment type="similarity">
    <text evidence="1">Belongs to the Gfa family.</text>
</comment>
<evidence type="ECO:0000256" key="3">
    <source>
        <dbReference type="ARBA" id="ARBA00022833"/>
    </source>
</evidence>
<keyword evidence="2" id="KW-0479">Metal-binding</keyword>
<dbReference type="GO" id="GO:0016846">
    <property type="term" value="F:carbon-sulfur lyase activity"/>
    <property type="evidence" value="ECO:0007669"/>
    <property type="project" value="InterPro"/>
</dbReference>
<evidence type="ECO:0000313" key="6">
    <source>
        <dbReference type="EMBL" id="KAK5708190.1"/>
    </source>
</evidence>
<protein>
    <recommendedName>
        <fullName evidence="5">CENP-V/GFA domain-containing protein</fullName>
    </recommendedName>
</protein>
<dbReference type="PROSITE" id="PS51891">
    <property type="entry name" value="CENP_V_GFA"/>
    <property type="match status" value="1"/>
</dbReference>
<comment type="caution">
    <text evidence="6">The sequence shown here is derived from an EMBL/GenBank/DDBJ whole genome shotgun (WGS) entry which is preliminary data.</text>
</comment>
<keyword evidence="3" id="KW-0862">Zinc</keyword>
<proteinExistence type="inferred from homology"/>
<dbReference type="PANTHER" id="PTHR33337">
    <property type="entry name" value="GFA DOMAIN-CONTAINING PROTEIN"/>
    <property type="match status" value="1"/>
</dbReference>
<evidence type="ECO:0000256" key="4">
    <source>
        <dbReference type="ARBA" id="ARBA00023239"/>
    </source>
</evidence>
<name>A0AAN7WK21_9PEZI</name>
<feature type="domain" description="CENP-V/GFA" evidence="5">
    <location>
        <begin position="14"/>
        <end position="134"/>
    </location>
</feature>
<dbReference type="InterPro" id="IPR011057">
    <property type="entry name" value="Mss4-like_sf"/>
</dbReference>
<organism evidence="6 7">
    <name type="scientific">Elasticomyces elasticus</name>
    <dbReference type="NCBI Taxonomy" id="574655"/>
    <lineage>
        <taxon>Eukaryota</taxon>
        <taxon>Fungi</taxon>
        <taxon>Dikarya</taxon>
        <taxon>Ascomycota</taxon>
        <taxon>Pezizomycotina</taxon>
        <taxon>Dothideomycetes</taxon>
        <taxon>Dothideomycetidae</taxon>
        <taxon>Mycosphaerellales</taxon>
        <taxon>Teratosphaeriaceae</taxon>
        <taxon>Elasticomyces</taxon>
    </lineage>
</organism>
<dbReference type="InterPro" id="IPR006913">
    <property type="entry name" value="CENP-V/GFA"/>
</dbReference>
<evidence type="ECO:0000256" key="2">
    <source>
        <dbReference type="ARBA" id="ARBA00022723"/>
    </source>
</evidence>
<accession>A0AAN7WK21</accession>
<sequence>MNEKTSSSKPEAQFKGSCVCGRMTYECSEIPNSVSACHCTSCRKLSGGPYQAFADVKSSSVTYYDNTEQLRYEGLPRDDIGGISFLRLSKIAERAFCADCHTPLAFRYKPLYEDTGIAMGSIDESSLHSKEMKDALKLQSHIFAGEKAHWIDLEKDGIPIHKGFSETFEGTLKAASGKQDSTEDIIDKVERAGLGGEGDGTRTAAERVFGILELFEMIFDKVDSVDIIRCRGVSKCIYENISTSRTLLERLCLQPIASAGSTRHVPVTPSSVKLETSHACGFSCSHVAGSVNISALGPTRGSPKMWEQMYISQPPIKVVRISYLNGFNELISGFPPPCASSAQVESPPAANVHRIMPVMGSCISCQKQIFVPLGGLRFCFYCRRRMVTQVVRSEEGIQFGHLLREMDGMIETIKKAGGNVGSGGLISFAGPFTEGDNHSGSGLLAKEGSIMMRSST</sequence>
<dbReference type="Proteomes" id="UP001310594">
    <property type="component" value="Unassembled WGS sequence"/>
</dbReference>